<dbReference type="FunFam" id="3.30.70.270:FF:000001">
    <property type="entry name" value="Diguanylate cyclase domain protein"/>
    <property type="match status" value="1"/>
</dbReference>
<comment type="cofactor">
    <cofactor evidence="1">
        <name>Mg(2+)</name>
        <dbReference type="ChEBI" id="CHEBI:18420"/>
    </cofactor>
</comment>
<organism evidence="6 7">
    <name type="scientific">Pseudoalteromonas luteoviolacea (strain 2ta16)</name>
    <dbReference type="NCBI Taxonomy" id="1353533"/>
    <lineage>
        <taxon>Bacteria</taxon>
        <taxon>Pseudomonadati</taxon>
        <taxon>Pseudomonadota</taxon>
        <taxon>Gammaproteobacteria</taxon>
        <taxon>Alteromonadales</taxon>
        <taxon>Pseudoalteromonadaceae</taxon>
        <taxon>Pseudoalteromonas</taxon>
    </lineage>
</organism>
<comment type="catalytic activity">
    <reaction evidence="3">
        <text>2 GTP = 3',3'-c-di-GMP + 2 diphosphate</text>
        <dbReference type="Rhea" id="RHEA:24898"/>
        <dbReference type="ChEBI" id="CHEBI:33019"/>
        <dbReference type="ChEBI" id="CHEBI:37565"/>
        <dbReference type="ChEBI" id="CHEBI:58805"/>
        <dbReference type="EC" id="2.7.7.65"/>
    </reaction>
</comment>
<feature type="domain" description="GGDEF" evidence="5">
    <location>
        <begin position="230"/>
        <end position="361"/>
    </location>
</feature>
<protein>
    <recommendedName>
        <fullName evidence="2">diguanylate cyclase</fullName>
        <ecNumber evidence="2">2.7.7.65</ecNumber>
    </recommendedName>
</protein>
<feature type="transmembrane region" description="Helical" evidence="4">
    <location>
        <begin position="58"/>
        <end position="74"/>
    </location>
</feature>
<evidence type="ECO:0000256" key="1">
    <source>
        <dbReference type="ARBA" id="ARBA00001946"/>
    </source>
</evidence>
<dbReference type="Pfam" id="PF00990">
    <property type="entry name" value="GGDEF"/>
    <property type="match status" value="1"/>
</dbReference>
<proteinExistence type="predicted"/>
<dbReference type="PATRIC" id="fig|1353533.3.peg.544"/>
<evidence type="ECO:0000256" key="4">
    <source>
        <dbReference type="SAM" id="Phobius"/>
    </source>
</evidence>
<name>V4HYX1_PSEL2</name>
<dbReference type="NCBIfam" id="TIGR00254">
    <property type="entry name" value="GGDEF"/>
    <property type="match status" value="1"/>
</dbReference>
<dbReference type="PANTHER" id="PTHR45138">
    <property type="entry name" value="REGULATORY COMPONENTS OF SENSORY TRANSDUCTION SYSTEM"/>
    <property type="match status" value="1"/>
</dbReference>
<dbReference type="AlphaFoldDB" id="V4HYX1"/>
<gene>
    <name evidence="6" type="ORF">PL2TA16_04544</name>
</gene>
<dbReference type="PANTHER" id="PTHR45138:SF9">
    <property type="entry name" value="DIGUANYLATE CYCLASE DGCM-RELATED"/>
    <property type="match status" value="1"/>
</dbReference>
<dbReference type="Proteomes" id="UP000017820">
    <property type="component" value="Unassembled WGS sequence"/>
</dbReference>
<evidence type="ECO:0000256" key="2">
    <source>
        <dbReference type="ARBA" id="ARBA00012528"/>
    </source>
</evidence>
<dbReference type="Gene3D" id="3.30.70.270">
    <property type="match status" value="1"/>
</dbReference>
<feature type="transmembrane region" description="Helical" evidence="4">
    <location>
        <begin position="168"/>
        <end position="185"/>
    </location>
</feature>
<evidence type="ECO:0000313" key="6">
    <source>
        <dbReference type="EMBL" id="ESP94988.1"/>
    </source>
</evidence>
<dbReference type="InterPro" id="IPR029787">
    <property type="entry name" value="Nucleotide_cyclase"/>
</dbReference>
<feature type="transmembrane region" description="Helical" evidence="4">
    <location>
        <begin position="81"/>
        <end position="101"/>
    </location>
</feature>
<dbReference type="InterPro" id="IPR000160">
    <property type="entry name" value="GGDEF_dom"/>
</dbReference>
<dbReference type="EC" id="2.7.7.65" evidence="2"/>
<evidence type="ECO:0000259" key="5">
    <source>
        <dbReference type="PROSITE" id="PS50887"/>
    </source>
</evidence>
<dbReference type="SUPFAM" id="SSF55073">
    <property type="entry name" value="Nucleotide cyclase"/>
    <property type="match status" value="1"/>
</dbReference>
<dbReference type="RefSeq" id="WP_023397508.1">
    <property type="nucleotide sequence ID" value="NZ_AUSV01000008.1"/>
</dbReference>
<dbReference type="EMBL" id="AUSV01000008">
    <property type="protein sequence ID" value="ESP94988.1"/>
    <property type="molecule type" value="Genomic_DNA"/>
</dbReference>
<dbReference type="SMART" id="SM00267">
    <property type="entry name" value="GGDEF"/>
    <property type="match status" value="1"/>
</dbReference>
<accession>V4HYX1</accession>
<comment type="caution">
    <text evidence="6">The sequence shown here is derived from an EMBL/GenBank/DDBJ whole genome shotgun (WGS) entry which is preliminary data.</text>
</comment>
<sequence length="361" mass="40469">MYKRLKSVFKRVINIGCDGDDYNAHKIRVCNTFALLSCSIVLLDACLFVFFYQSLTAVLMNMLLVVACCSALVLQYYRNHYIAGLMLFLSVISFIFIQAYGVVGNEVGVQNTFLTLLPMPWLLLEGSRRSTKILLSVLCCSCYFFIEYHQPIQQLIALEDTHKGVLQILYELLAMLVLILIAITFDNDRYKFEKKLKTMATTDGLTGLSNRTKLFIEGDRALCAVKRHKLPFCVALMDIDHFKKVNDNYGHSHGDAALQVVAKLLAENTRESDIIGRYGGEEFALILQGTDLSSAIDKLNSIREKIEAEPICYGSVCINCTASFGVTQLTNPGQNLTDLFDQADSALYDSKDKGRNCVSVY</sequence>
<evidence type="ECO:0000313" key="7">
    <source>
        <dbReference type="Proteomes" id="UP000017820"/>
    </source>
</evidence>
<dbReference type="InterPro" id="IPR050469">
    <property type="entry name" value="Diguanylate_Cyclase"/>
</dbReference>
<dbReference type="GO" id="GO:0052621">
    <property type="term" value="F:diguanylate cyclase activity"/>
    <property type="evidence" value="ECO:0007669"/>
    <property type="project" value="UniProtKB-EC"/>
</dbReference>
<dbReference type="CDD" id="cd01949">
    <property type="entry name" value="GGDEF"/>
    <property type="match status" value="1"/>
</dbReference>
<dbReference type="PROSITE" id="PS50887">
    <property type="entry name" value="GGDEF"/>
    <property type="match status" value="1"/>
</dbReference>
<evidence type="ECO:0000256" key="3">
    <source>
        <dbReference type="ARBA" id="ARBA00034247"/>
    </source>
</evidence>
<keyword evidence="4" id="KW-0812">Transmembrane</keyword>
<keyword evidence="4" id="KW-1133">Transmembrane helix</keyword>
<keyword evidence="4" id="KW-0472">Membrane</keyword>
<reference evidence="6 7" key="1">
    <citation type="submission" date="2013-07" db="EMBL/GenBank/DDBJ databases">
        <title>Draft genome sequence of Pseudoalteromonas luteoviolacea 2ta16.</title>
        <authorList>
            <person name="Allen E.E."/>
            <person name="Azam F."/>
            <person name="Podell S."/>
        </authorList>
    </citation>
    <scope>NUCLEOTIDE SEQUENCE [LARGE SCALE GENOMIC DNA]</scope>
    <source>
        <strain evidence="6 7">2ta16</strain>
    </source>
</reference>
<dbReference type="InterPro" id="IPR043128">
    <property type="entry name" value="Rev_trsase/Diguanyl_cyclase"/>
</dbReference>
<feature type="transmembrane region" description="Helical" evidence="4">
    <location>
        <begin position="33"/>
        <end position="52"/>
    </location>
</feature>